<accession>A0A8J3NRD2</accession>
<dbReference type="Gene3D" id="3.40.50.20">
    <property type="match status" value="1"/>
</dbReference>
<evidence type="ECO:0000313" key="7">
    <source>
        <dbReference type="Proteomes" id="UP000619293"/>
    </source>
</evidence>
<evidence type="ECO:0000256" key="4">
    <source>
        <dbReference type="PROSITE-ProRule" id="PRU00409"/>
    </source>
</evidence>
<protein>
    <recommendedName>
        <fullName evidence="5">ATP-grasp domain-containing protein</fullName>
    </recommendedName>
</protein>
<dbReference type="AlphaFoldDB" id="A0A8J3NRD2"/>
<dbReference type="PANTHER" id="PTHR43585">
    <property type="entry name" value="FUMIPYRROLE BIOSYNTHESIS PROTEIN C"/>
    <property type="match status" value="1"/>
</dbReference>
<keyword evidence="1" id="KW-0436">Ligase</keyword>
<dbReference type="Gene3D" id="3.30.470.20">
    <property type="entry name" value="ATP-grasp fold, B domain"/>
    <property type="match status" value="1"/>
</dbReference>
<reference evidence="6 7" key="1">
    <citation type="submission" date="2021-01" db="EMBL/GenBank/DDBJ databases">
        <title>Whole genome shotgun sequence of Catellatospora chokoriensis NBRC 107358.</title>
        <authorList>
            <person name="Komaki H."/>
            <person name="Tamura T."/>
        </authorList>
    </citation>
    <scope>NUCLEOTIDE SEQUENCE [LARGE SCALE GENOMIC DNA]</scope>
    <source>
        <strain evidence="6 7">NBRC 107358</strain>
    </source>
</reference>
<dbReference type="GO" id="GO:0016874">
    <property type="term" value="F:ligase activity"/>
    <property type="evidence" value="ECO:0007669"/>
    <property type="project" value="UniProtKB-KW"/>
</dbReference>
<dbReference type="PROSITE" id="PS50975">
    <property type="entry name" value="ATP_GRASP"/>
    <property type="match status" value="1"/>
</dbReference>
<dbReference type="InterPro" id="IPR011761">
    <property type="entry name" value="ATP-grasp"/>
</dbReference>
<dbReference type="PANTHER" id="PTHR43585:SF2">
    <property type="entry name" value="ATP-GRASP ENZYME FSQD"/>
    <property type="match status" value="1"/>
</dbReference>
<evidence type="ECO:0000256" key="3">
    <source>
        <dbReference type="ARBA" id="ARBA00022840"/>
    </source>
</evidence>
<evidence type="ECO:0000256" key="1">
    <source>
        <dbReference type="ARBA" id="ARBA00022598"/>
    </source>
</evidence>
<dbReference type="GO" id="GO:0005524">
    <property type="term" value="F:ATP binding"/>
    <property type="evidence" value="ECO:0007669"/>
    <property type="project" value="UniProtKB-UniRule"/>
</dbReference>
<organism evidence="6 7">
    <name type="scientific">Catellatospora chokoriensis</name>
    <dbReference type="NCBI Taxonomy" id="310353"/>
    <lineage>
        <taxon>Bacteria</taxon>
        <taxon>Bacillati</taxon>
        <taxon>Actinomycetota</taxon>
        <taxon>Actinomycetes</taxon>
        <taxon>Micromonosporales</taxon>
        <taxon>Micromonosporaceae</taxon>
        <taxon>Catellatospora</taxon>
    </lineage>
</organism>
<dbReference type="Proteomes" id="UP000619293">
    <property type="component" value="Unassembled WGS sequence"/>
</dbReference>
<sequence>MTVLVLSNQTPTIEDQLTARGQDVIVCLTAPNAAARLAARPPYEVISISSWTSHAELAQIAKRLRGRVRQVATVWEGALIAAGTLRELMDLPGQTEGNALGFVDKSIMKDELYAAGVDVASHEVAYSAADVPAAAARVGGFPVVVKPVRGFGSTNTHVVRSLEHLAHLERQGVFTADLPTSPFFRAEPAFRGLAAQGGFMVEQYIHILDEFHVDAYWIDGEPVYQAPMVYTVPALHGIGGVLGSVLIDQEPEAGPVLALAEKACRALRASTCFTHTEIYLARDGQWLVGEVAARPGGGGIQTTLAHAYGIDVASLLADLAQGTPTRPQITRADGVYGWAGPYVPPGTVTRIATRDQIMALPGVIDARVVTRVGDAGGPTGSGQWGGLAGYVWMRGDDTRKVLNALPAATDAFDIDIAADDGDEA</sequence>
<proteinExistence type="predicted"/>
<feature type="domain" description="ATP-grasp" evidence="5">
    <location>
        <begin position="109"/>
        <end position="321"/>
    </location>
</feature>
<evidence type="ECO:0000313" key="6">
    <source>
        <dbReference type="EMBL" id="GIF89830.1"/>
    </source>
</evidence>
<dbReference type="Pfam" id="PF18603">
    <property type="entry name" value="LAL_C2"/>
    <property type="match status" value="1"/>
</dbReference>
<dbReference type="InterPro" id="IPR013815">
    <property type="entry name" value="ATP_grasp_subdomain_1"/>
</dbReference>
<comment type="caution">
    <text evidence="6">The sequence shown here is derived from an EMBL/GenBank/DDBJ whole genome shotgun (WGS) entry which is preliminary data.</text>
</comment>
<dbReference type="EMBL" id="BONG01000018">
    <property type="protein sequence ID" value="GIF89830.1"/>
    <property type="molecule type" value="Genomic_DNA"/>
</dbReference>
<dbReference type="InterPro" id="IPR052032">
    <property type="entry name" value="ATP-dep_AA_Ligase"/>
</dbReference>
<dbReference type="Gene3D" id="3.30.1490.20">
    <property type="entry name" value="ATP-grasp fold, A domain"/>
    <property type="match status" value="1"/>
</dbReference>
<dbReference type="GO" id="GO:0046872">
    <property type="term" value="F:metal ion binding"/>
    <property type="evidence" value="ECO:0007669"/>
    <property type="project" value="InterPro"/>
</dbReference>
<keyword evidence="3 4" id="KW-0067">ATP-binding</keyword>
<evidence type="ECO:0000256" key="2">
    <source>
        <dbReference type="ARBA" id="ARBA00022741"/>
    </source>
</evidence>
<keyword evidence="2 4" id="KW-0547">Nucleotide-binding</keyword>
<dbReference type="InterPro" id="IPR040570">
    <property type="entry name" value="LAL_C2"/>
</dbReference>
<keyword evidence="7" id="KW-1185">Reference proteome</keyword>
<gene>
    <name evidence="6" type="ORF">Cch02nite_32740</name>
</gene>
<evidence type="ECO:0000259" key="5">
    <source>
        <dbReference type="PROSITE" id="PS50975"/>
    </source>
</evidence>
<name>A0A8J3NRD2_9ACTN</name>
<dbReference type="SUPFAM" id="SSF56059">
    <property type="entry name" value="Glutathione synthetase ATP-binding domain-like"/>
    <property type="match status" value="1"/>
</dbReference>
<dbReference type="RefSeq" id="WP_191838975.1">
    <property type="nucleotide sequence ID" value="NZ_BAAALB010000008.1"/>
</dbReference>